<dbReference type="RefSeq" id="WP_378066810.1">
    <property type="nucleotide sequence ID" value="NZ_JBHSBL010000013.1"/>
</dbReference>
<feature type="compositionally biased region" description="Pro residues" evidence="1">
    <location>
        <begin position="137"/>
        <end position="149"/>
    </location>
</feature>
<evidence type="ECO:0000256" key="1">
    <source>
        <dbReference type="SAM" id="MobiDB-lite"/>
    </source>
</evidence>
<keyword evidence="3" id="KW-1185">Reference proteome</keyword>
<sequence>MMERNDGQRPRLRIAGYVSGHAEPVDGQEPVPVAEPGPTPRPMPMRLPNISDYWPDRARRPPEIEPQEPRNRKRPVLAAGLLAGLVITGTLLLTRPEPPRDQQELAAPAVTTTPPVAETTTVPVSVAPSTAPTTTAPAPPPAQTTTPPRPAITAAKFELTSGVTRLDVRTADLNGDNFKVTTPKDSGLDVDADFKDGTLSVSAEPDGTENGSGKIDVLLSEDIVWRLRMGAGVHTASFDMSGGTVSDIDIIGGAQTIEIELGRLDETLPILMAGGVHTWKIRTSEKVPVKLALSSGAGDVTVYGDEKGGVSGGVEIRKGDLDDEPGLNIDAEAGIGFLDISRD</sequence>
<feature type="region of interest" description="Disordered" evidence="1">
    <location>
        <begin position="95"/>
        <end position="149"/>
    </location>
</feature>
<reference evidence="3" key="1">
    <citation type="journal article" date="2019" name="Int. J. Syst. Evol. Microbiol.">
        <title>The Global Catalogue of Microorganisms (GCM) 10K type strain sequencing project: providing services to taxonomists for standard genome sequencing and annotation.</title>
        <authorList>
            <consortium name="The Broad Institute Genomics Platform"/>
            <consortium name="The Broad Institute Genome Sequencing Center for Infectious Disease"/>
            <person name="Wu L."/>
            <person name="Ma J."/>
        </authorList>
    </citation>
    <scope>NUCLEOTIDE SEQUENCE [LARGE SCALE GENOMIC DNA]</scope>
    <source>
        <strain evidence="3">TBRC 5832</strain>
    </source>
</reference>
<protein>
    <recommendedName>
        <fullName evidence="4">Adhesin domain-containing protein</fullName>
    </recommendedName>
</protein>
<evidence type="ECO:0000313" key="3">
    <source>
        <dbReference type="Proteomes" id="UP001595867"/>
    </source>
</evidence>
<evidence type="ECO:0000313" key="2">
    <source>
        <dbReference type="EMBL" id="MFC4065824.1"/>
    </source>
</evidence>
<dbReference type="EMBL" id="JBHSBL010000013">
    <property type="protein sequence ID" value="MFC4065824.1"/>
    <property type="molecule type" value="Genomic_DNA"/>
</dbReference>
<feature type="compositionally biased region" description="Pro residues" evidence="1">
    <location>
        <begin position="33"/>
        <end position="45"/>
    </location>
</feature>
<feature type="compositionally biased region" description="Low complexity" evidence="1">
    <location>
        <begin position="106"/>
        <end position="136"/>
    </location>
</feature>
<evidence type="ECO:0008006" key="4">
    <source>
        <dbReference type="Google" id="ProtNLM"/>
    </source>
</evidence>
<gene>
    <name evidence="2" type="ORF">ACFO0C_12860</name>
</gene>
<comment type="caution">
    <text evidence="2">The sequence shown here is derived from an EMBL/GenBank/DDBJ whole genome shotgun (WGS) entry which is preliminary data.</text>
</comment>
<name>A0ABV8IPF3_9ACTN</name>
<feature type="region of interest" description="Disordered" evidence="1">
    <location>
        <begin position="1"/>
        <end position="47"/>
    </location>
</feature>
<dbReference type="Proteomes" id="UP001595867">
    <property type="component" value="Unassembled WGS sequence"/>
</dbReference>
<organism evidence="2 3">
    <name type="scientific">Actinoplanes subglobosus</name>
    <dbReference type="NCBI Taxonomy" id="1547892"/>
    <lineage>
        <taxon>Bacteria</taxon>
        <taxon>Bacillati</taxon>
        <taxon>Actinomycetota</taxon>
        <taxon>Actinomycetes</taxon>
        <taxon>Micromonosporales</taxon>
        <taxon>Micromonosporaceae</taxon>
        <taxon>Actinoplanes</taxon>
    </lineage>
</organism>
<accession>A0ABV8IPF3</accession>
<proteinExistence type="predicted"/>